<dbReference type="InterPro" id="IPR029063">
    <property type="entry name" value="SAM-dependent_MTases_sf"/>
</dbReference>
<dbReference type="Gene3D" id="3.40.50.150">
    <property type="entry name" value="Vaccinia Virus protein VP39"/>
    <property type="match status" value="1"/>
</dbReference>
<dbReference type="Proteomes" id="UP000465221">
    <property type="component" value="Unassembled WGS sequence"/>
</dbReference>
<dbReference type="AlphaFoldDB" id="A0A8H3P3P4"/>
<name>A0A8H3P3P4_9EURO</name>
<protein>
    <submittedName>
        <fullName evidence="1">Transport protein particle subunit trs23</fullName>
    </submittedName>
</protein>
<dbReference type="EMBL" id="BLKC01000048">
    <property type="protein sequence ID" value="GFF42369.1"/>
    <property type="molecule type" value="Genomic_DNA"/>
</dbReference>
<dbReference type="GO" id="GO:0008171">
    <property type="term" value="F:O-methyltransferase activity"/>
    <property type="evidence" value="ECO:0007669"/>
    <property type="project" value="TreeGrafter"/>
</dbReference>
<reference evidence="1 2" key="1">
    <citation type="submission" date="2020-01" db="EMBL/GenBank/DDBJ databases">
        <title>Draft genome sequence of Aspergillus udagawae IFM 46972.</title>
        <authorList>
            <person name="Takahashi H."/>
            <person name="Yaguchi T."/>
        </authorList>
    </citation>
    <scope>NUCLEOTIDE SEQUENCE [LARGE SCALE GENOMIC DNA]</scope>
    <source>
        <strain evidence="1 2">IFM 46972</strain>
    </source>
</reference>
<dbReference type="PANTHER" id="PTHR43836:SF2">
    <property type="entry name" value="CATECHOL O-METHYLTRANSFERASE 1-RELATED"/>
    <property type="match status" value="1"/>
</dbReference>
<sequence>MEIGDRSLEGTFTIKAVKNVLGTRQQIQGLQPPPKTIIEFSTYVGSSAIAWGAILRDLHGKNVHDCNVCTFELSPLSAQVARDLIRLAGLEDLARVLSLKSSIFFTESLVIADNTDIPGAPDYLVYVKAGGRGGKGTVRYDSQSLQAVAEEGHPENIVEASTVVDIDP</sequence>
<accession>A0A8H3P3P4</accession>
<comment type="caution">
    <text evidence="1">The sequence shown here is derived from an EMBL/GenBank/DDBJ whole genome shotgun (WGS) entry which is preliminary data.</text>
</comment>
<proteinExistence type="predicted"/>
<evidence type="ECO:0000313" key="1">
    <source>
        <dbReference type="EMBL" id="GFF42369.1"/>
    </source>
</evidence>
<dbReference type="SUPFAM" id="SSF53335">
    <property type="entry name" value="S-adenosyl-L-methionine-dependent methyltransferases"/>
    <property type="match status" value="1"/>
</dbReference>
<organism evidence="1 2">
    <name type="scientific">Aspergillus udagawae</name>
    <dbReference type="NCBI Taxonomy" id="91492"/>
    <lineage>
        <taxon>Eukaryota</taxon>
        <taxon>Fungi</taxon>
        <taxon>Dikarya</taxon>
        <taxon>Ascomycota</taxon>
        <taxon>Pezizomycotina</taxon>
        <taxon>Eurotiomycetes</taxon>
        <taxon>Eurotiomycetidae</taxon>
        <taxon>Eurotiales</taxon>
        <taxon>Aspergillaceae</taxon>
        <taxon>Aspergillus</taxon>
        <taxon>Aspergillus subgen. Fumigati</taxon>
    </lineage>
</organism>
<gene>
    <name evidence="1" type="ORF">IFM46972_06848</name>
</gene>
<evidence type="ECO:0000313" key="2">
    <source>
        <dbReference type="Proteomes" id="UP000465221"/>
    </source>
</evidence>
<dbReference type="PANTHER" id="PTHR43836">
    <property type="entry name" value="CATECHOL O-METHYLTRANSFERASE 1-RELATED"/>
    <property type="match status" value="1"/>
</dbReference>